<accession>A0A1H5MGP0</accession>
<dbReference type="PANTHER" id="PTHR43833:SF7">
    <property type="entry name" value="KTR SYSTEM POTASSIUM UPTAKE PROTEIN C"/>
    <property type="match status" value="1"/>
</dbReference>
<evidence type="ECO:0000313" key="3">
    <source>
        <dbReference type="Proteomes" id="UP000182725"/>
    </source>
</evidence>
<dbReference type="SUPFAM" id="SSF51735">
    <property type="entry name" value="NAD(P)-binding Rossmann-fold domains"/>
    <property type="match status" value="1"/>
</dbReference>
<dbReference type="InterPro" id="IPR006037">
    <property type="entry name" value="RCK_C"/>
</dbReference>
<gene>
    <name evidence="2" type="ORF">SAMN04489740_2937</name>
</gene>
<dbReference type="InterPro" id="IPR036721">
    <property type="entry name" value="RCK_C_sf"/>
</dbReference>
<evidence type="ECO:0000259" key="1">
    <source>
        <dbReference type="PROSITE" id="PS51202"/>
    </source>
</evidence>
<reference evidence="2 3" key="1">
    <citation type="submission" date="2016-10" db="EMBL/GenBank/DDBJ databases">
        <authorList>
            <person name="de Groot N.N."/>
        </authorList>
    </citation>
    <scope>NUCLEOTIDE SEQUENCE [LARGE SCALE GENOMIC DNA]</scope>
    <source>
        <strain evidence="2 3">DSM 22274</strain>
    </source>
</reference>
<dbReference type="RefSeq" id="WP_044577375.1">
    <property type="nucleotide sequence ID" value="NZ_CP013745.1"/>
</dbReference>
<dbReference type="Gene3D" id="3.40.50.720">
    <property type="entry name" value="NAD(P)-binding Rossmann-like Domain"/>
    <property type="match status" value="1"/>
</dbReference>
<name>A0A0U2XUJ9_9MICC</name>
<dbReference type="STRING" id="656366.AS189_01240"/>
<dbReference type="InterPro" id="IPR036291">
    <property type="entry name" value="NAD(P)-bd_dom_sf"/>
</dbReference>
<dbReference type="KEGG" id="arw:MB46_17505"/>
<feature type="domain" description="RCK C-terminal" evidence="1">
    <location>
        <begin position="146"/>
        <end position="228"/>
    </location>
</feature>
<dbReference type="PANTHER" id="PTHR43833">
    <property type="entry name" value="POTASSIUM CHANNEL PROTEIN 2-RELATED-RELATED"/>
    <property type="match status" value="1"/>
</dbReference>
<sequence length="228" mass="24758">MAEKTDSSNRPPHNAPVLVIGLGRFGAATAHQLVKQGREVLAIERDRALVQKWAGVLTHVVEADATDIDALRQLGAQDFSSAVVGVGTSIESSVLITVNLVDLGIAHLWVKAITQSHGKILRRIGANHVIYPEADAGVRAAHLVGGRMLDFIEFDDDFAIVKMYPPKETQGFTLEESKVRSKYGVTVVGVKSPGEDFTYAQPNTRVSSRDMLIVSGYVDLLERFAARP</sequence>
<dbReference type="EMBL" id="FNTV01000001">
    <property type="protein sequence ID" value="SEE88562.1"/>
    <property type="molecule type" value="Genomic_DNA"/>
</dbReference>
<organism evidence="2 3">
    <name type="scientific">Arthrobacter alpinus</name>
    <dbReference type="NCBI Taxonomy" id="656366"/>
    <lineage>
        <taxon>Bacteria</taxon>
        <taxon>Bacillati</taxon>
        <taxon>Actinomycetota</taxon>
        <taxon>Actinomycetes</taxon>
        <taxon>Micrococcales</taxon>
        <taxon>Micrococcaceae</taxon>
        <taxon>Arthrobacter</taxon>
    </lineage>
</organism>
<proteinExistence type="predicted"/>
<dbReference type="Proteomes" id="UP000182725">
    <property type="component" value="Unassembled WGS sequence"/>
</dbReference>
<dbReference type="InterPro" id="IPR050721">
    <property type="entry name" value="Trk_Ktr_HKT_K-transport"/>
</dbReference>
<protein>
    <submittedName>
        <fullName evidence="2">Trk system potassium uptake protein TrkA</fullName>
    </submittedName>
</protein>
<dbReference type="eggNOG" id="COG0569">
    <property type="taxonomic scope" value="Bacteria"/>
</dbReference>
<dbReference type="GO" id="GO:0006813">
    <property type="term" value="P:potassium ion transport"/>
    <property type="evidence" value="ECO:0007669"/>
    <property type="project" value="InterPro"/>
</dbReference>
<dbReference type="InterPro" id="IPR003148">
    <property type="entry name" value="RCK_N"/>
</dbReference>
<dbReference type="Gene3D" id="3.30.70.1450">
    <property type="entry name" value="Regulator of K+ conductance, C-terminal domain"/>
    <property type="match status" value="1"/>
</dbReference>
<dbReference type="SUPFAM" id="SSF116726">
    <property type="entry name" value="TrkA C-terminal domain-like"/>
    <property type="match status" value="1"/>
</dbReference>
<dbReference type="GO" id="GO:0008324">
    <property type="term" value="F:monoatomic cation transmembrane transporter activity"/>
    <property type="evidence" value="ECO:0007669"/>
    <property type="project" value="InterPro"/>
</dbReference>
<accession>A0A0U2XUJ9</accession>
<dbReference type="AlphaFoldDB" id="A0A0U2XUJ9"/>
<dbReference type="OrthoDB" id="9776294at2"/>
<dbReference type="Pfam" id="PF02254">
    <property type="entry name" value="TrkA_N"/>
    <property type="match status" value="1"/>
</dbReference>
<evidence type="ECO:0000313" key="2">
    <source>
        <dbReference type="EMBL" id="SEE88562.1"/>
    </source>
</evidence>
<dbReference type="PROSITE" id="PS51202">
    <property type="entry name" value="RCK_C"/>
    <property type="match status" value="1"/>
</dbReference>